<accession>A0ABT8KRA7</accession>
<protein>
    <submittedName>
        <fullName evidence="2">Uncharacterized protein</fullName>
    </submittedName>
</protein>
<proteinExistence type="predicted"/>
<reference evidence="2" key="1">
    <citation type="submission" date="2023-06" db="EMBL/GenBank/DDBJ databases">
        <title>Genomic of Parafulvivirga corallium.</title>
        <authorList>
            <person name="Wang G."/>
        </authorList>
    </citation>
    <scope>NUCLEOTIDE SEQUENCE</scope>
    <source>
        <strain evidence="2">BMA10</strain>
    </source>
</reference>
<dbReference type="EMBL" id="JAUJEA010000007">
    <property type="protein sequence ID" value="MDN5203290.1"/>
    <property type="molecule type" value="Genomic_DNA"/>
</dbReference>
<feature type="coiled-coil region" evidence="1">
    <location>
        <begin position="347"/>
        <end position="374"/>
    </location>
</feature>
<comment type="caution">
    <text evidence="2">The sequence shown here is derived from an EMBL/GenBank/DDBJ whole genome shotgun (WGS) entry which is preliminary data.</text>
</comment>
<evidence type="ECO:0000313" key="3">
    <source>
        <dbReference type="Proteomes" id="UP001172082"/>
    </source>
</evidence>
<dbReference type="Proteomes" id="UP001172082">
    <property type="component" value="Unassembled WGS sequence"/>
</dbReference>
<name>A0ABT8KRA7_9BACT</name>
<dbReference type="RefSeq" id="WP_346753315.1">
    <property type="nucleotide sequence ID" value="NZ_JAUJEA010000007.1"/>
</dbReference>
<evidence type="ECO:0000313" key="2">
    <source>
        <dbReference type="EMBL" id="MDN5203290.1"/>
    </source>
</evidence>
<keyword evidence="1" id="KW-0175">Coiled coil</keyword>
<sequence>MYINKVISYKGAWREFFNNHSEELEDIIDGLSNIFKWWEKSKIPLTNMNVHLMWRQVLEKRGWEGLYLDHGGVYGEMGPTKNGISVYMSLESKEGGLHKWLFFESLLAIKNEGIKIPILLTQSLNQSINNGGLSSFQIYQKELETLNMLNFPYPFIIAGFDDEYLNSDLSQIDLNSMFSIENPIVVDKCIEFPPEYHQAGLNILNFFGTYLRENYPNEEARVKIEQDGLIVRLIVEKEDGNFEVVEKALHEYELIITEKEPPERFTDNEKLILELRYELRNAYNRIESQKEIMLVQSGRYDKLLNIVGQGLSAKNKIDIDVNQTTSNSNTIAINQNVSSAIGSINEIKDMLPKNSEAQKELKELEESLEKIDEEKDPKKVKKSPAMSKFKRFIEKVSEGNEAVGKAIKAAEGGWEIFKDLSGKYNKIAEWCGLPQVPSVFTK</sequence>
<organism evidence="2 3">
    <name type="scientific">Splendidivirga corallicola</name>
    <dbReference type="NCBI Taxonomy" id="3051826"/>
    <lineage>
        <taxon>Bacteria</taxon>
        <taxon>Pseudomonadati</taxon>
        <taxon>Bacteroidota</taxon>
        <taxon>Cytophagia</taxon>
        <taxon>Cytophagales</taxon>
        <taxon>Splendidivirgaceae</taxon>
        <taxon>Splendidivirga</taxon>
    </lineage>
</organism>
<keyword evidence="3" id="KW-1185">Reference proteome</keyword>
<evidence type="ECO:0000256" key="1">
    <source>
        <dbReference type="SAM" id="Coils"/>
    </source>
</evidence>
<gene>
    <name evidence="2" type="ORF">QQ008_18015</name>
</gene>